<proteinExistence type="predicted"/>
<dbReference type="InterPro" id="IPR022409">
    <property type="entry name" value="PKD/Chitinase_dom"/>
</dbReference>
<evidence type="ECO:0000256" key="6">
    <source>
        <dbReference type="SAM" id="SignalP"/>
    </source>
</evidence>
<dbReference type="GO" id="GO:0005261">
    <property type="term" value="F:monoatomic cation channel activity"/>
    <property type="evidence" value="ECO:0007669"/>
    <property type="project" value="TreeGrafter"/>
</dbReference>
<dbReference type="Pfam" id="PF17517">
    <property type="entry name" value="IgGFc_binding"/>
    <property type="match status" value="1"/>
</dbReference>
<dbReference type="SMART" id="SM00089">
    <property type="entry name" value="PKD"/>
    <property type="match status" value="6"/>
</dbReference>
<dbReference type="InterPro" id="IPR035234">
    <property type="entry name" value="IgGFc-bd_N"/>
</dbReference>
<keyword evidence="3" id="KW-0677">Repeat</keyword>
<evidence type="ECO:0000256" key="4">
    <source>
        <dbReference type="ARBA" id="ARBA00022989"/>
    </source>
</evidence>
<dbReference type="PANTHER" id="PTHR46730:SF4">
    <property type="entry name" value="POLYCYSTIC KIDNEY DISEASE PROTEIN 1-LIKE 1"/>
    <property type="match status" value="1"/>
</dbReference>
<feature type="domain" description="PKD" evidence="7">
    <location>
        <begin position="825"/>
        <end position="874"/>
    </location>
</feature>
<evidence type="ECO:0000256" key="2">
    <source>
        <dbReference type="ARBA" id="ARBA00022692"/>
    </source>
</evidence>
<dbReference type="Proteomes" id="UP000077177">
    <property type="component" value="Chromosome"/>
</dbReference>
<dbReference type="SUPFAM" id="SSF49299">
    <property type="entry name" value="PKD domain"/>
    <property type="match status" value="5"/>
</dbReference>
<sequence>MTRIRQHLIILILVLSSVSVAAQNFSNRGKEFWVGYGHTVQMEDLPLPIESQEMVLYFSAEEAAHVTVTIKGTSYKEEYDVPANSVITSKIIPRGKYGPPPTSVDARLWSPDVTLGGTNSQGLFNRHGIHIVSTVPIVAYAHIYLSNSSAATMLMPVESWGYAYSVLAPRMATNYGYAPGSKLSAYSWMYVVAKEDDTKIRITPSAPIRSGQAPGVPFDVTLQKGDIYQIMADKTGYPLFQYDLGGTTVRSIANSKGECLPIATFMGSSSQFIFCRGGLPSNGTYFPEDILFQQIFPEHAWGRRYATIPTCVDADPMRHNVNFYLVKVNDPATVVKRNGVIIPSASLLQGNYYEFSSNTADYIEADQPILVAQMQPSEGACGYLGRGDPDFVFLSPIEQGIKHTGFYRTNKVTVAWNYLLLNIPTEGLKSLKIDGQQNFSNVYPNPNLPGYSVVVQQWRTTLAPRAPAQAIVESDSAFTAMTYGFGVSESYMYNAGAYINNLSGYPFIKNQYNTADTANKYTCVNTPVELSVLVRYEPTKIQWKLSKLAGTIEPAVDVVDNAPVSKGMQMVNGVPYYRYTLPGYYKFKQAGKFTIPVFTTHPSVKTCDNTEEIFYEVEVKGELKSDFTIDYQNCKTSELIKFNGEDNFKDTTPIRRWEWSFLNGTTPSSASGKNVQQTFNAGSHSARLIAIDANACVADTTKLFTLSANPVTPAFDALPALICEGSTISFSEKAPEGGVKKWYWDFGAKDTVTLTTGGTPTRTFSKPGTITVKHMVKFSDVCYSDTAVQQVVVYARPDLSIQYPAGCLPTDGNVQFTSTSKAPDGQALSSYSWNFGDATANASNPNTSTLANPTHKYTNYGTYDITYKVTTEKGCYRDTVIKATFNVRPQFTFGALSAICENSAPISVAKATVTNGVPGTGIYKGKGVSGIGQFDPATAGAGNQTIWYVFTTTQGCTDSVSQTINVLPKPRAAFTATNQICLDGAVTITDQSTIPTGTISSWNWNYGNGVSEVRNAAAAFNKQYSQAGTYTIQLVAIGNNGCSSDTTKHVVTVNPLPTVNFELPSMVCMPTGKAQFTNGSTISTNSELSYAWNFGDNSSSNEASPLHIYTRAGTYTVSLKTTSAEGCSATASKTLNKFYNQPVAAFAVSANELCQGNASVFSDQSTSSNGAVATWQWAFGDGTNNSISNPSKTYSQPGTYTVQLVVKDGVGCTSEPVSKTVQVYLQPVIDAGPNFTVKEGTTIQFKATANSSNLLFVWTPGQELSNANILQPSLLVNNDGVYKLTATGDHNCTATDELKVVVQRPVEAPNVFSPNGDGINDTWVIKNLGLYPNSLLEVFNRYGQKVFSTKGNAKLWDGKMNGQPVPIGTYYYVIELGNGDPALKGSVTVLR</sequence>
<dbReference type="InterPro" id="IPR013783">
    <property type="entry name" value="Ig-like_fold"/>
</dbReference>
<dbReference type="EMBL" id="CP011390">
    <property type="protein sequence ID" value="ANE53182.1"/>
    <property type="molecule type" value="Genomic_DNA"/>
</dbReference>
<dbReference type="PATRIC" id="fig|1492898.3.peg.5358"/>
<reference evidence="9" key="1">
    <citation type="submission" date="2015-01" db="EMBL/GenBank/DDBJ databases">
        <title>Flavisolibacter sp./LCS9/ whole genome sequencing.</title>
        <authorList>
            <person name="Kim M.K."/>
            <person name="Srinivasan S."/>
            <person name="Lee J.-J."/>
        </authorList>
    </citation>
    <scope>NUCLEOTIDE SEQUENCE [LARGE SCALE GENOMIC DNA]</scope>
    <source>
        <strain evidence="9">LCS9</strain>
    </source>
</reference>
<feature type="chain" id="PRO_5008001551" description="PKD domain-containing protein" evidence="6">
    <location>
        <begin position="22"/>
        <end position="1391"/>
    </location>
</feature>
<keyword evidence="5" id="KW-0472">Membrane</keyword>
<gene>
    <name evidence="8" type="ORF">SY85_24665</name>
</gene>
<dbReference type="GO" id="GO:0005886">
    <property type="term" value="C:plasma membrane"/>
    <property type="evidence" value="ECO:0007669"/>
    <property type="project" value="TreeGrafter"/>
</dbReference>
<dbReference type="KEGG" id="fla:SY85_24665"/>
<evidence type="ECO:0000313" key="8">
    <source>
        <dbReference type="EMBL" id="ANE53182.1"/>
    </source>
</evidence>
<dbReference type="STRING" id="1492898.SY85_24665"/>
<dbReference type="InterPro" id="IPR000601">
    <property type="entry name" value="PKD_dom"/>
</dbReference>
<dbReference type="InterPro" id="IPR026341">
    <property type="entry name" value="T9SS_type_B"/>
</dbReference>
<dbReference type="GO" id="GO:0006816">
    <property type="term" value="P:calcium ion transport"/>
    <property type="evidence" value="ECO:0007669"/>
    <property type="project" value="TreeGrafter"/>
</dbReference>
<dbReference type="Pfam" id="PF13585">
    <property type="entry name" value="CHU_C"/>
    <property type="match status" value="1"/>
</dbReference>
<reference evidence="8 9" key="2">
    <citation type="journal article" date="2016" name="Int. J. Syst. Evol. Microbiol.">
        <title>Flavisolibacter tropicus sp. nov., isolated from tropical soil.</title>
        <authorList>
            <person name="Lee J.J."/>
            <person name="Kang M.S."/>
            <person name="Kim G.S."/>
            <person name="Lee C.S."/>
            <person name="Lim S."/>
            <person name="Lee J."/>
            <person name="Roh S.H."/>
            <person name="Kang H."/>
            <person name="Ha J.M."/>
            <person name="Bae S."/>
            <person name="Jung H.Y."/>
            <person name="Kim M.K."/>
        </authorList>
    </citation>
    <scope>NUCLEOTIDE SEQUENCE [LARGE SCALE GENOMIC DNA]</scope>
    <source>
        <strain evidence="8 9">LCS9</strain>
    </source>
</reference>
<keyword evidence="6" id="KW-0732">Signal</keyword>
<keyword evidence="4" id="KW-1133">Transmembrane helix</keyword>
<feature type="signal peptide" evidence="6">
    <location>
        <begin position="1"/>
        <end position="21"/>
    </location>
</feature>
<evidence type="ECO:0000259" key="7">
    <source>
        <dbReference type="PROSITE" id="PS50093"/>
    </source>
</evidence>
<evidence type="ECO:0000256" key="1">
    <source>
        <dbReference type="ARBA" id="ARBA00004141"/>
    </source>
</evidence>
<protein>
    <recommendedName>
        <fullName evidence="7">PKD domain-containing protein</fullName>
    </recommendedName>
</protein>
<dbReference type="InterPro" id="IPR035986">
    <property type="entry name" value="PKD_dom_sf"/>
</dbReference>
<keyword evidence="9" id="KW-1185">Reference proteome</keyword>
<organism evidence="8 9">
    <name type="scientific">Flavisolibacter tropicus</name>
    <dbReference type="NCBI Taxonomy" id="1492898"/>
    <lineage>
        <taxon>Bacteria</taxon>
        <taxon>Pseudomonadati</taxon>
        <taxon>Bacteroidota</taxon>
        <taxon>Chitinophagia</taxon>
        <taxon>Chitinophagales</taxon>
        <taxon>Chitinophagaceae</taxon>
        <taxon>Flavisolibacter</taxon>
    </lineage>
</organism>
<dbReference type="CDD" id="cd00146">
    <property type="entry name" value="PKD"/>
    <property type="match status" value="4"/>
</dbReference>
<dbReference type="Gene3D" id="2.60.40.10">
    <property type="entry name" value="Immunoglobulins"/>
    <property type="match status" value="7"/>
</dbReference>
<feature type="domain" description="PKD" evidence="7">
    <location>
        <begin position="996"/>
        <end position="1053"/>
    </location>
</feature>
<name>A0A172U1U0_9BACT</name>
<dbReference type="PANTHER" id="PTHR46730">
    <property type="entry name" value="POLYCYSTIN-1"/>
    <property type="match status" value="1"/>
</dbReference>
<evidence type="ECO:0000313" key="9">
    <source>
        <dbReference type="Proteomes" id="UP000077177"/>
    </source>
</evidence>
<dbReference type="OrthoDB" id="7794186at2"/>
<dbReference type="PROSITE" id="PS50093">
    <property type="entry name" value="PKD"/>
    <property type="match status" value="4"/>
</dbReference>
<evidence type="ECO:0000256" key="3">
    <source>
        <dbReference type="ARBA" id="ARBA00022737"/>
    </source>
</evidence>
<dbReference type="Pfam" id="PF18911">
    <property type="entry name" value="PKD_4"/>
    <property type="match status" value="4"/>
</dbReference>
<dbReference type="RefSeq" id="WP_066409030.1">
    <property type="nucleotide sequence ID" value="NZ_CP011390.1"/>
</dbReference>
<dbReference type="NCBIfam" id="TIGR04131">
    <property type="entry name" value="Bac_Flav_CTERM"/>
    <property type="match status" value="1"/>
</dbReference>
<comment type="subcellular location">
    <subcellularLocation>
        <location evidence="1">Membrane</location>
        <topology evidence="1">Multi-pass membrane protein</topology>
    </subcellularLocation>
</comment>
<accession>A0A172U1U0</accession>
<evidence type="ECO:0000256" key="5">
    <source>
        <dbReference type="ARBA" id="ARBA00023136"/>
    </source>
</evidence>
<feature type="domain" description="PKD" evidence="7">
    <location>
        <begin position="1083"/>
        <end position="1135"/>
    </location>
</feature>
<keyword evidence="2" id="KW-0812">Transmembrane</keyword>
<feature type="domain" description="PKD" evidence="7">
    <location>
        <begin position="1142"/>
        <end position="1228"/>
    </location>
</feature>